<organism evidence="3 4">
    <name type="scientific">Neobacillus novalis</name>
    <dbReference type="NCBI Taxonomy" id="220687"/>
    <lineage>
        <taxon>Bacteria</taxon>
        <taxon>Bacillati</taxon>
        <taxon>Bacillota</taxon>
        <taxon>Bacilli</taxon>
        <taxon>Bacillales</taxon>
        <taxon>Bacillaceae</taxon>
        <taxon>Neobacillus</taxon>
    </lineage>
</organism>
<feature type="chain" id="PRO_5041651867" evidence="2">
    <location>
        <begin position="21"/>
        <end position="153"/>
    </location>
</feature>
<dbReference type="KEGG" id="nnv:QNH39_05185"/>
<keyword evidence="1" id="KW-1133">Transmembrane helix</keyword>
<protein>
    <submittedName>
        <fullName evidence="3">Uncharacterized protein</fullName>
    </submittedName>
</protein>
<gene>
    <name evidence="3" type="ORF">QNH39_05185</name>
</gene>
<reference evidence="3" key="1">
    <citation type="submission" date="2023-05" db="EMBL/GenBank/DDBJ databases">
        <title>Comparative genomics of Bacillaceae isolates and their secondary metabolite potential.</title>
        <authorList>
            <person name="Song L."/>
            <person name="Nielsen L.J."/>
            <person name="Mohite O."/>
            <person name="Xu X."/>
            <person name="Weber T."/>
            <person name="Kovacs A.T."/>
        </authorList>
    </citation>
    <scope>NUCLEOTIDE SEQUENCE</scope>
    <source>
        <strain evidence="3">XLM17</strain>
    </source>
</reference>
<dbReference type="AlphaFoldDB" id="A0AA95SC35"/>
<keyword evidence="4" id="KW-1185">Reference proteome</keyword>
<keyword evidence="2" id="KW-0732">Signal</keyword>
<evidence type="ECO:0000313" key="3">
    <source>
        <dbReference type="EMBL" id="WHY87254.1"/>
    </source>
</evidence>
<evidence type="ECO:0000256" key="2">
    <source>
        <dbReference type="SAM" id="SignalP"/>
    </source>
</evidence>
<dbReference type="Proteomes" id="UP001178288">
    <property type="component" value="Chromosome"/>
</dbReference>
<keyword evidence="1" id="KW-0472">Membrane</keyword>
<feature type="transmembrane region" description="Helical" evidence="1">
    <location>
        <begin position="125"/>
        <end position="145"/>
    </location>
</feature>
<evidence type="ECO:0000256" key="1">
    <source>
        <dbReference type="SAM" id="Phobius"/>
    </source>
</evidence>
<dbReference type="RefSeq" id="WP_066083254.1">
    <property type="nucleotide sequence ID" value="NZ_CP126114.1"/>
</dbReference>
<evidence type="ECO:0000313" key="4">
    <source>
        <dbReference type="Proteomes" id="UP001178288"/>
    </source>
</evidence>
<sequence length="153" mass="17324">MKYKPLFVFVLFFTAITSFFMPSKSSASWVNLFVVWDGYTYVVSDENVTEIDKEIGHVTKYSDMEGTYSGNFSNIYKKGTKYYSIKGISTDDAIAIKEKDGIYKKATREGEYAGNKNDFLKPGSFTIIIGILFLLLVIAIGFYFVEKKGKKGK</sequence>
<accession>A0AA95SC35</accession>
<proteinExistence type="predicted"/>
<keyword evidence="1" id="KW-0812">Transmembrane</keyword>
<dbReference type="EMBL" id="CP126114">
    <property type="protein sequence ID" value="WHY87254.1"/>
    <property type="molecule type" value="Genomic_DNA"/>
</dbReference>
<feature type="signal peptide" evidence="2">
    <location>
        <begin position="1"/>
        <end position="20"/>
    </location>
</feature>
<name>A0AA95SC35_9BACI</name>